<reference evidence="6" key="1">
    <citation type="submission" date="2024-05" db="EMBL/GenBank/DDBJ databases">
        <title>Isolation and characterization of Sporomusa carbonis sp. nov., a carboxydotrophic hydrogenogen in the genus of Sporomusa isolated from a charcoal burning pile.</title>
        <authorList>
            <person name="Boeer T."/>
            <person name="Rosenbaum F."/>
            <person name="Eysell L."/>
            <person name="Mueller V."/>
            <person name="Daniel R."/>
            <person name="Poehlein A."/>
        </authorList>
    </citation>
    <scope>NUCLEOTIDE SEQUENCE [LARGE SCALE GENOMIC DNA]</scope>
    <source>
        <strain evidence="6">DSM 3132</strain>
    </source>
</reference>
<evidence type="ECO:0000256" key="5">
    <source>
        <dbReference type="SAM" id="Phobius"/>
    </source>
</evidence>
<feature type="transmembrane region" description="Helical" evidence="5">
    <location>
        <begin position="7"/>
        <end position="27"/>
    </location>
</feature>
<organism evidence="6 7">
    <name type="scientific">Sporomusa acidovorans (strain ATCC 49682 / DSM 3132 / Mol)</name>
    <dbReference type="NCBI Taxonomy" id="1123286"/>
    <lineage>
        <taxon>Bacteria</taxon>
        <taxon>Bacillati</taxon>
        <taxon>Bacillota</taxon>
        <taxon>Negativicutes</taxon>
        <taxon>Selenomonadales</taxon>
        <taxon>Sporomusaceae</taxon>
        <taxon>Sporomusa</taxon>
    </lineage>
</organism>
<evidence type="ECO:0000313" key="7">
    <source>
        <dbReference type="Proteomes" id="UP000216052"/>
    </source>
</evidence>
<keyword evidence="5" id="KW-0812">Transmembrane</keyword>
<proteinExistence type="predicted"/>
<evidence type="ECO:0000256" key="4">
    <source>
        <dbReference type="ARBA" id="ARBA00023136"/>
    </source>
</evidence>
<protein>
    <submittedName>
        <fullName evidence="6">Cytochrome c-type biogenesis protein CcmE</fullName>
    </submittedName>
</protein>
<evidence type="ECO:0000256" key="1">
    <source>
        <dbReference type="ARBA" id="ARBA00004370"/>
    </source>
</evidence>
<dbReference type="EMBL" id="CP155571">
    <property type="protein sequence ID" value="XFO71619.1"/>
    <property type="molecule type" value="Genomic_DNA"/>
</dbReference>
<dbReference type="Pfam" id="PF03100">
    <property type="entry name" value="CcmE"/>
    <property type="match status" value="1"/>
</dbReference>
<comment type="subcellular location">
    <subcellularLocation>
        <location evidence="1">Membrane</location>
    </subcellularLocation>
</comment>
<sequence>MKKRHSIIFIFLAFLIIYFLTEFKLSLNPYVSFAEARTAHSTVQVKGTLVKESDMITYRNQELTFFLVDEKGNKVPVCYQGTKPDNFEHATEIVVVGRQNGETFSAEKLLIKCPSKYEKRGL</sequence>
<keyword evidence="5" id="KW-1133">Transmembrane helix</keyword>
<keyword evidence="2" id="KW-0408">Iron</keyword>
<dbReference type="RefSeq" id="WP_093794503.1">
    <property type="nucleotide sequence ID" value="NZ_CP155571.1"/>
</dbReference>
<evidence type="ECO:0000256" key="3">
    <source>
        <dbReference type="ARBA" id="ARBA00022748"/>
    </source>
</evidence>
<evidence type="ECO:0000313" key="6">
    <source>
        <dbReference type="EMBL" id="XFO71619.1"/>
    </source>
</evidence>
<keyword evidence="4 5" id="KW-0472">Membrane</keyword>
<dbReference type="InterPro" id="IPR012340">
    <property type="entry name" value="NA-bd_OB-fold"/>
</dbReference>
<dbReference type="InterPro" id="IPR036127">
    <property type="entry name" value="CcmE-like_sf"/>
</dbReference>
<gene>
    <name evidence="6" type="primary">ccmE_1</name>
    <name evidence="6" type="ORF">SPACI_016530</name>
</gene>
<dbReference type="SUPFAM" id="SSF82093">
    <property type="entry name" value="Heme chaperone CcmE"/>
    <property type="match status" value="1"/>
</dbReference>
<accession>A0ABZ3IZU4</accession>
<keyword evidence="2" id="KW-0349">Heme</keyword>
<keyword evidence="7" id="KW-1185">Reference proteome</keyword>
<keyword evidence="2" id="KW-0479">Metal-binding</keyword>
<keyword evidence="3" id="KW-0201">Cytochrome c-type biogenesis</keyword>
<dbReference type="Proteomes" id="UP000216052">
    <property type="component" value="Chromosome"/>
</dbReference>
<name>A0ABZ3IZU4_SPOA4</name>
<dbReference type="InterPro" id="IPR004329">
    <property type="entry name" value="CcmE"/>
</dbReference>
<dbReference type="Gene3D" id="2.40.50.140">
    <property type="entry name" value="Nucleic acid-binding proteins"/>
    <property type="match status" value="1"/>
</dbReference>
<evidence type="ECO:0000256" key="2">
    <source>
        <dbReference type="ARBA" id="ARBA00022617"/>
    </source>
</evidence>